<reference evidence="1" key="1">
    <citation type="journal article" date="2012" name="Science">
        <title>Fermentation, hydrogen, and sulfur metabolism in multiple uncultivated bacterial phyla.</title>
        <authorList>
            <person name="Wrighton K.C."/>
            <person name="Thomas B.C."/>
            <person name="Sharon I."/>
            <person name="Miller C.S."/>
            <person name="Castelle C.J."/>
            <person name="VerBerkmoes N.C."/>
            <person name="Wilkins M.J."/>
            <person name="Hettich R.L."/>
            <person name="Lipton M.S."/>
            <person name="Williams K.H."/>
            <person name="Long P.E."/>
            <person name="Banfield J.F."/>
        </authorList>
    </citation>
    <scope>NUCLEOTIDE SEQUENCE [LARGE SCALE GENOMIC DNA]</scope>
</reference>
<proteinExistence type="predicted"/>
<evidence type="ECO:0000313" key="1">
    <source>
        <dbReference type="EMBL" id="EKD66762.1"/>
    </source>
</evidence>
<dbReference type="AlphaFoldDB" id="K2AYF0"/>
<comment type="caution">
    <text evidence="1">The sequence shown here is derived from an EMBL/GenBank/DDBJ whole genome shotgun (WGS) entry which is preliminary data.</text>
</comment>
<protein>
    <submittedName>
        <fullName evidence="1">Uncharacterized protein</fullName>
    </submittedName>
</protein>
<gene>
    <name evidence="1" type="ORF">ACD_49C00013G0004</name>
</gene>
<sequence length="226" mass="27004">MIFWIIANKITSSYLIKKYELAKIENNEGIDLYKAWNKILAVVEDNSLSIDKSLLYIYTEFNPNFIFHISSGTWISNEHTIWDIILPNTFLQYDPRIENTEFRKENIDSFFKWALFIENYHLQKDYDFNKFWLSIGWICVSWKKELSDELVDKARIAYEADVYDKNSFSFVSEASKISILDKVYVIIMIWDEKSEWISTIVGNWIYVFDFILDNLSELEENLEVEI</sequence>
<accession>K2AYF0</accession>
<organism evidence="1">
    <name type="scientific">uncultured bacterium</name>
    <name type="common">gcode 4</name>
    <dbReference type="NCBI Taxonomy" id="1234023"/>
    <lineage>
        <taxon>Bacteria</taxon>
        <taxon>environmental samples</taxon>
    </lineage>
</organism>
<dbReference type="EMBL" id="AMFJ01021599">
    <property type="protein sequence ID" value="EKD66762.1"/>
    <property type="molecule type" value="Genomic_DNA"/>
</dbReference>
<name>K2AYF0_9BACT</name>